<dbReference type="CDD" id="cd08422">
    <property type="entry name" value="PBP2_CrgA_like"/>
    <property type="match status" value="1"/>
</dbReference>
<dbReference type="GO" id="GO:0000976">
    <property type="term" value="F:transcription cis-regulatory region binding"/>
    <property type="evidence" value="ECO:0000318"/>
    <property type="project" value="GO_Central"/>
</dbReference>
<dbReference type="Gene3D" id="3.40.190.290">
    <property type="match status" value="1"/>
</dbReference>
<feature type="domain" description="LysR substrate-binding" evidence="2">
    <location>
        <begin position="33"/>
        <end position="238"/>
    </location>
</feature>
<protein>
    <submittedName>
        <fullName evidence="3">HTH-type transcriptional activator aaeR, putative</fullName>
        <ecNumber evidence="3">4.2.1.1</ecNumber>
    </submittedName>
</protein>
<dbReference type="EMBL" id="EQ979166">
    <property type="protein sequence ID" value="EEF25670.1"/>
    <property type="molecule type" value="Genomic_DNA"/>
</dbReference>
<keyword evidence="3" id="KW-0456">Lyase</keyword>
<proteinExistence type="inferred from homology"/>
<evidence type="ECO:0000256" key="1">
    <source>
        <dbReference type="ARBA" id="ARBA00009437"/>
    </source>
</evidence>
<evidence type="ECO:0000259" key="2">
    <source>
        <dbReference type="Pfam" id="PF03466"/>
    </source>
</evidence>
<dbReference type="AlphaFoldDB" id="B9TEP3"/>
<reference evidence="4" key="1">
    <citation type="journal article" date="2010" name="Nat. Biotechnol.">
        <title>Draft genome sequence of the oilseed species Ricinus communis.</title>
        <authorList>
            <person name="Chan A.P."/>
            <person name="Crabtree J."/>
            <person name="Zhao Q."/>
            <person name="Lorenzi H."/>
            <person name="Orvis J."/>
            <person name="Puiu D."/>
            <person name="Melake-Berhan A."/>
            <person name="Jones K.M."/>
            <person name="Redman J."/>
            <person name="Chen G."/>
            <person name="Cahoon E.B."/>
            <person name="Gedil M."/>
            <person name="Stanke M."/>
            <person name="Haas B.J."/>
            <person name="Wortman J.R."/>
            <person name="Fraser-Liggett C.M."/>
            <person name="Ravel J."/>
            <person name="Rabinowicz P.D."/>
        </authorList>
    </citation>
    <scope>NUCLEOTIDE SEQUENCE [LARGE SCALE GENOMIC DNA]</scope>
    <source>
        <strain evidence="4">cv. Hale</strain>
    </source>
</reference>
<name>B9TEP3_RICCO</name>
<dbReference type="GO" id="GO:0004089">
    <property type="term" value="F:carbonate dehydratase activity"/>
    <property type="evidence" value="ECO:0007669"/>
    <property type="project" value="UniProtKB-EC"/>
</dbReference>
<evidence type="ECO:0000313" key="3">
    <source>
        <dbReference type="EMBL" id="EEF25670.1"/>
    </source>
</evidence>
<gene>
    <name evidence="3" type="ORF">RCOM_1958650</name>
</gene>
<organism evidence="3 4">
    <name type="scientific">Ricinus communis</name>
    <name type="common">Castor bean</name>
    <dbReference type="NCBI Taxonomy" id="3988"/>
    <lineage>
        <taxon>Eukaryota</taxon>
        <taxon>Viridiplantae</taxon>
        <taxon>Streptophyta</taxon>
        <taxon>Embryophyta</taxon>
        <taxon>Tracheophyta</taxon>
        <taxon>Spermatophyta</taxon>
        <taxon>Magnoliopsida</taxon>
        <taxon>eudicotyledons</taxon>
        <taxon>Gunneridae</taxon>
        <taxon>Pentapetalae</taxon>
        <taxon>rosids</taxon>
        <taxon>fabids</taxon>
        <taxon>Malpighiales</taxon>
        <taxon>Euphorbiaceae</taxon>
        <taxon>Acalyphoideae</taxon>
        <taxon>Acalypheae</taxon>
        <taxon>Ricinus</taxon>
    </lineage>
</organism>
<dbReference type="EC" id="4.2.1.1" evidence="3"/>
<dbReference type="InterPro" id="IPR058163">
    <property type="entry name" value="LysR-type_TF_proteobact-type"/>
</dbReference>
<accession>B9TEP3</accession>
<dbReference type="GO" id="GO:0006355">
    <property type="term" value="P:regulation of DNA-templated transcription"/>
    <property type="evidence" value="ECO:0000318"/>
    <property type="project" value="GO_Central"/>
</dbReference>
<sequence>MCRALFRHWKTNYHAFDPANDEADCEARGTVNEPRGVLRVHVIPGLGQTHVTTAIIAYRERHPAVCVELTLSQSIPDLISDQLDVSIIAATALPDSAYISQIIGRSRSILVASPTYLKNNGSPETLDDLSKHSCVRLNTPAYSPNEWNFSCDSGDVVFSPPASNFVVNDHEAMSVALRAGAGIGLLTIYSVIDDLRCGTLVRVLPDLKTRPRNVYAIYPSRQYLDAKIKTFVEFLKESVGRRLAEEEEEVGTYLDLPSRVEQLQVVR</sequence>
<dbReference type="PANTHER" id="PTHR30537:SF5">
    <property type="entry name" value="HTH-TYPE TRANSCRIPTIONAL ACTIVATOR TTDR-RELATED"/>
    <property type="match status" value="1"/>
</dbReference>
<dbReference type="PANTHER" id="PTHR30537">
    <property type="entry name" value="HTH-TYPE TRANSCRIPTIONAL REGULATOR"/>
    <property type="match status" value="1"/>
</dbReference>
<dbReference type="SUPFAM" id="SSF53850">
    <property type="entry name" value="Periplasmic binding protein-like II"/>
    <property type="match status" value="1"/>
</dbReference>
<dbReference type="InterPro" id="IPR005119">
    <property type="entry name" value="LysR_subst-bd"/>
</dbReference>
<keyword evidence="4" id="KW-1185">Reference proteome</keyword>
<evidence type="ECO:0000313" key="4">
    <source>
        <dbReference type="Proteomes" id="UP000008311"/>
    </source>
</evidence>
<dbReference type="Pfam" id="PF03466">
    <property type="entry name" value="LysR_substrate"/>
    <property type="match status" value="1"/>
</dbReference>
<comment type="similarity">
    <text evidence="1">Belongs to the LysR transcriptional regulatory family.</text>
</comment>
<dbReference type="Proteomes" id="UP000008311">
    <property type="component" value="Unassembled WGS sequence"/>
</dbReference>
<dbReference type="InParanoid" id="B9TEP3"/>